<feature type="domain" description="SsuA/THI5-like" evidence="1">
    <location>
        <begin position="74"/>
        <end position="291"/>
    </location>
</feature>
<dbReference type="Gene3D" id="3.40.190.10">
    <property type="entry name" value="Periplasmic binding protein-like II"/>
    <property type="match status" value="2"/>
</dbReference>
<dbReference type="InterPro" id="IPR027939">
    <property type="entry name" value="NMT1/THI5"/>
</dbReference>
<name>A0ABT7XEE0_9ACTN</name>
<evidence type="ECO:0000259" key="1">
    <source>
        <dbReference type="Pfam" id="PF09084"/>
    </source>
</evidence>
<comment type="caution">
    <text evidence="2">The sequence shown here is derived from an EMBL/GenBank/DDBJ whole genome shotgun (WGS) entry which is preliminary data.</text>
</comment>
<dbReference type="Proteomes" id="UP001168435">
    <property type="component" value="Unassembled WGS sequence"/>
</dbReference>
<dbReference type="RefSeq" id="WP_079988980.1">
    <property type="nucleotide sequence ID" value="NZ_CABKVW010000001.1"/>
</dbReference>
<protein>
    <submittedName>
        <fullName evidence="2">ABC transporter substrate-binding protein</fullName>
    </submittedName>
</protein>
<dbReference type="SUPFAM" id="SSF53850">
    <property type="entry name" value="Periplasmic binding protein-like II"/>
    <property type="match status" value="1"/>
</dbReference>
<accession>A0ABT7XEE0</accession>
<keyword evidence="3" id="KW-1185">Reference proteome</keyword>
<gene>
    <name evidence="2" type="ORF">QVN30_05560</name>
</gene>
<evidence type="ECO:0000313" key="2">
    <source>
        <dbReference type="EMBL" id="MDN0063774.1"/>
    </source>
</evidence>
<reference evidence="2" key="1">
    <citation type="submission" date="2023-06" db="EMBL/GenBank/DDBJ databases">
        <authorList>
            <person name="Zeman M."/>
            <person name="Kubasova T."/>
            <person name="Jahodarova E."/>
            <person name="Nykrynova M."/>
            <person name="Rychlik I."/>
        </authorList>
    </citation>
    <scope>NUCLEOTIDE SEQUENCE</scope>
    <source>
        <strain evidence="2">176_SSukc20</strain>
    </source>
</reference>
<dbReference type="Pfam" id="PF09084">
    <property type="entry name" value="NMT1"/>
    <property type="match status" value="1"/>
</dbReference>
<proteinExistence type="predicted"/>
<reference evidence="2" key="2">
    <citation type="submission" date="2024-05" db="EMBL/GenBank/DDBJ databases">
        <title>Identification and characterization of horizontal gene transfer across gut microbiota members of farm animals based on homology search.</title>
        <authorList>
            <person name="Schwarzerova J."/>
            <person name="Nykrynova M."/>
            <person name="Jureckova K."/>
            <person name="Cejkova D."/>
            <person name="Rychlik I."/>
        </authorList>
    </citation>
    <scope>NUCLEOTIDE SEQUENCE</scope>
    <source>
        <strain evidence="2">176_SSukc20</strain>
    </source>
</reference>
<dbReference type="PANTHER" id="PTHR31528:SF3">
    <property type="entry name" value="THIAMINE BIOSYNTHESIS PROTEIN HI_0357-RELATED"/>
    <property type="match status" value="1"/>
</dbReference>
<organism evidence="2 3">
    <name type="scientific">Collinsella ihumii</name>
    <dbReference type="NCBI Taxonomy" id="1720204"/>
    <lineage>
        <taxon>Bacteria</taxon>
        <taxon>Bacillati</taxon>
        <taxon>Actinomycetota</taxon>
        <taxon>Coriobacteriia</taxon>
        <taxon>Coriobacteriales</taxon>
        <taxon>Coriobacteriaceae</taxon>
        <taxon>Collinsella</taxon>
    </lineage>
</organism>
<dbReference type="InterPro" id="IPR006311">
    <property type="entry name" value="TAT_signal"/>
</dbReference>
<evidence type="ECO:0000313" key="3">
    <source>
        <dbReference type="Proteomes" id="UP001168435"/>
    </source>
</evidence>
<dbReference type="EMBL" id="JAUEIQ010000004">
    <property type="protein sequence ID" value="MDN0063774.1"/>
    <property type="molecule type" value="Genomic_DNA"/>
</dbReference>
<dbReference type="PANTHER" id="PTHR31528">
    <property type="entry name" value="4-AMINO-5-HYDROXYMETHYL-2-METHYLPYRIMIDINE PHOSPHATE SYNTHASE THI11-RELATED"/>
    <property type="match status" value="1"/>
</dbReference>
<dbReference type="InterPro" id="IPR015168">
    <property type="entry name" value="SsuA/THI5"/>
</dbReference>
<dbReference type="PROSITE" id="PS51318">
    <property type="entry name" value="TAT"/>
    <property type="match status" value="1"/>
</dbReference>
<sequence>MSRISTIDQLFAHRPVSRRGLVRCGLAGAGVLGASALAGCSDGTSSSTASSGGSAATGASELKKITFALDWTPNTNHTGVYVAAARGYYEEAGLEVEIVQAPENGADALVATGEAQFGVSFQDTMASYVSSEDSRLPVSAIAAIIQHNTSGIISRAEKGITHPAAMMDHTYATWEGPIEQGVIKHCVEADGGDFSRVQMIPSTVTDEVTALQTDQVDTIWIYWAWAGVKCQLAGLDTNYFAFADIDSVFDFYTPVIIANDDLIADDPDTVQAFLDATRRGYEDCIADPDAAADVLLEASPELDEELVRASQEYLADQYQADADAWGVIDQGRWDAFFGWVGDQGFAPEIEPGAGLDLQFI</sequence>